<dbReference type="OrthoDB" id="9907710at2"/>
<sequence>MQRALFTIVGGLGSARVNVHDTDLIGRPAVRVTVPDSHNPGNLDRLLFSPGDHRYLGDEAATERNPCGFGYRSAVLATGSVPEIGQTVNR</sequence>
<comment type="caution">
    <text evidence="1">The sequence shown here is derived from an EMBL/GenBank/DDBJ whole genome shotgun (WGS) entry which is preliminary data.</text>
</comment>
<gene>
    <name evidence="1" type="ORF">E7Y31_04180</name>
</gene>
<dbReference type="Proteomes" id="UP000305282">
    <property type="component" value="Unassembled WGS sequence"/>
</dbReference>
<organism evidence="1 2">
    <name type="scientific">Candidatus Frankia alpina</name>
    <dbReference type="NCBI Taxonomy" id="2699483"/>
    <lineage>
        <taxon>Bacteria</taxon>
        <taxon>Bacillati</taxon>
        <taxon>Actinomycetota</taxon>
        <taxon>Actinomycetes</taxon>
        <taxon>Frankiales</taxon>
        <taxon>Frankiaceae</taxon>
        <taxon>Frankia</taxon>
    </lineage>
</organism>
<evidence type="ECO:0000313" key="1">
    <source>
        <dbReference type="EMBL" id="THJ75648.1"/>
    </source>
</evidence>
<protein>
    <submittedName>
        <fullName evidence="1">Uncharacterized protein</fullName>
    </submittedName>
</protein>
<keyword evidence="2" id="KW-1185">Reference proteome</keyword>
<reference evidence="1 2" key="1">
    <citation type="submission" date="2019-04" db="EMBL/GenBank/DDBJ databases">
        <title>Draft genome sequences for three unisolated Alnus-infective Frankia Sp+ strains, AgTrS, AiOr and AvVan, the first sequenced Frankia strains able to sporulate in-planta.</title>
        <authorList>
            <person name="Bethencourt L."/>
            <person name="Vautrin F."/>
            <person name="Taib N."/>
            <person name="Dubost A."/>
            <person name="Castro-Garcia L."/>
            <person name="Imbaud O."/>
            <person name="Abrouk D."/>
            <person name="Fournier P."/>
            <person name="Briolay J."/>
            <person name="Nguyen A."/>
            <person name="Normand P."/>
            <person name="Fernandez M.P."/>
            <person name="Brochier-Armanet C."/>
            <person name="Herrera-Belaroussi A."/>
        </authorList>
    </citation>
    <scope>NUCLEOTIDE SEQUENCE [LARGE SCALE GENOMIC DNA]</scope>
    <source>
        <strain evidence="1 2">AvVan</strain>
    </source>
</reference>
<accession>A0A4S5ET44</accession>
<dbReference type="RefSeq" id="WP_136447012.1">
    <property type="nucleotide sequence ID" value="NZ_SSXH01000056.1"/>
</dbReference>
<evidence type="ECO:0000313" key="2">
    <source>
        <dbReference type="Proteomes" id="UP000305282"/>
    </source>
</evidence>
<proteinExistence type="predicted"/>
<name>A0A4S5ET44_9ACTN</name>
<dbReference type="EMBL" id="SSXH01000056">
    <property type="protein sequence ID" value="THJ75648.1"/>
    <property type="molecule type" value="Genomic_DNA"/>
</dbReference>
<dbReference type="AlphaFoldDB" id="A0A4S5ET44"/>